<dbReference type="InterPro" id="IPR015421">
    <property type="entry name" value="PyrdxlP-dep_Trfase_major"/>
</dbReference>
<keyword evidence="5" id="KW-0812">Transmembrane</keyword>
<keyword evidence="4" id="KW-0663">Pyridoxal phosphate</keyword>
<keyword evidence="5" id="KW-1133">Transmembrane helix</keyword>
<evidence type="ECO:0000313" key="8">
    <source>
        <dbReference type="Proteomes" id="UP001465755"/>
    </source>
</evidence>
<evidence type="ECO:0000313" key="7">
    <source>
        <dbReference type="EMBL" id="KAK9811163.1"/>
    </source>
</evidence>
<evidence type="ECO:0000256" key="4">
    <source>
        <dbReference type="ARBA" id="ARBA00022898"/>
    </source>
</evidence>
<dbReference type="PANTHER" id="PTHR13693:SF77">
    <property type="entry name" value="8-AMINO-7-OXONONANOATE SYNTHASE"/>
    <property type="match status" value="1"/>
</dbReference>
<reference evidence="7 8" key="1">
    <citation type="journal article" date="2024" name="Nat. Commun.">
        <title>Phylogenomics reveals the evolutionary origins of lichenization in chlorophyte algae.</title>
        <authorList>
            <person name="Puginier C."/>
            <person name="Libourel C."/>
            <person name="Otte J."/>
            <person name="Skaloud P."/>
            <person name="Haon M."/>
            <person name="Grisel S."/>
            <person name="Petersen M."/>
            <person name="Berrin J.G."/>
            <person name="Delaux P.M."/>
            <person name="Dal Grande F."/>
            <person name="Keller J."/>
        </authorList>
    </citation>
    <scope>NUCLEOTIDE SEQUENCE [LARGE SCALE GENOMIC DNA]</scope>
    <source>
        <strain evidence="7 8">SAG 2036</strain>
    </source>
</reference>
<keyword evidence="5" id="KW-0472">Membrane</keyword>
<comment type="caution">
    <text evidence="7">The sequence shown here is derived from an EMBL/GenBank/DDBJ whole genome shotgun (WGS) entry which is preliminary data.</text>
</comment>
<evidence type="ECO:0000256" key="3">
    <source>
        <dbReference type="ARBA" id="ARBA00022679"/>
    </source>
</evidence>
<dbReference type="PANTHER" id="PTHR13693">
    <property type="entry name" value="CLASS II AMINOTRANSFERASE/8-AMINO-7-OXONONANOATE SYNTHASE"/>
    <property type="match status" value="1"/>
</dbReference>
<evidence type="ECO:0000256" key="2">
    <source>
        <dbReference type="ARBA" id="ARBA00010008"/>
    </source>
</evidence>
<comment type="similarity">
    <text evidence="2">Belongs to the class-II pyridoxal-phosphate-dependent aminotransferase family. BioF subfamily.</text>
</comment>
<feature type="transmembrane region" description="Helical" evidence="5">
    <location>
        <begin position="277"/>
        <end position="299"/>
    </location>
</feature>
<feature type="domain" description="Aminotransferase class I/classII large" evidence="6">
    <location>
        <begin position="155"/>
        <end position="388"/>
    </location>
</feature>
<dbReference type="Gene3D" id="3.90.1150.10">
    <property type="entry name" value="Aspartate Aminotransferase, domain 1"/>
    <property type="match status" value="2"/>
</dbReference>
<dbReference type="Pfam" id="PF00155">
    <property type="entry name" value="Aminotran_1_2"/>
    <property type="match status" value="1"/>
</dbReference>
<dbReference type="SUPFAM" id="SSF53383">
    <property type="entry name" value="PLP-dependent transferases"/>
    <property type="match status" value="1"/>
</dbReference>
<dbReference type="AlphaFoldDB" id="A0AAW1PSR9"/>
<evidence type="ECO:0000256" key="1">
    <source>
        <dbReference type="ARBA" id="ARBA00001933"/>
    </source>
</evidence>
<dbReference type="GO" id="GO:0030170">
    <property type="term" value="F:pyridoxal phosphate binding"/>
    <property type="evidence" value="ECO:0007669"/>
    <property type="project" value="InterPro"/>
</dbReference>
<comment type="cofactor">
    <cofactor evidence="1">
        <name>pyridoxal 5'-phosphate</name>
        <dbReference type="ChEBI" id="CHEBI:597326"/>
    </cofactor>
</comment>
<sequence>MQAQERRESQNSAGPSYSPVQPAIWSSWVDSSLTRLETAHLIRHLRPVAPSGCAVTALIHRSALEHWARAHSPALHVQPRAAKDVVTLKLFSLNDYLGLSTHPKVCKAIAAAALDAGNGPRSSALVGGYTTIHEQLERTLASLKGTQDCLLLAARSGARLQVYRHNDLLHLDELLQASDCKRKLVVTDSLFSMDGDFVDLQQMVVLKQQHGFLLVIDEAHATLVCGPRGAGAADAAGVSACVDVHVGTLSKAAGCHGGFVACSSAMRSLLLNRGRSYVFSTILPVPVVAGALAAIHVACTEETWRRRHLARLTQLLGQRLGVRAESPIIPLIIGCEERAMAASSALLLKGFHVPAIRPPTVPAGTSRLRISLSAAHSTEDVESLARAILTTLQELDLQAVSAANVAKL</sequence>
<dbReference type="InterPro" id="IPR015422">
    <property type="entry name" value="PyrdxlP-dep_Trfase_small"/>
</dbReference>
<protein>
    <recommendedName>
        <fullName evidence="6">Aminotransferase class I/classII large domain-containing protein</fullName>
    </recommendedName>
</protein>
<dbReference type="InterPro" id="IPR050087">
    <property type="entry name" value="AON_synthase_class-II"/>
</dbReference>
<dbReference type="InterPro" id="IPR015424">
    <property type="entry name" value="PyrdxlP-dep_Trfase"/>
</dbReference>
<evidence type="ECO:0000256" key="5">
    <source>
        <dbReference type="SAM" id="Phobius"/>
    </source>
</evidence>
<proteinExistence type="inferred from homology"/>
<dbReference type="GO" id="GO:0009102">
    <property type="term" value="P:biotin biosynthetic process"/>
    <property type="evidence" value="ECO:0007669"/>
    <property type="project" value="TreeGrafter"/>
</dbReference>
<dbReference type="Proteomes" id="UP001465755">
    <property type="component" value="Unassembled WGS sequence"/>
</dbReference>
<dbReference type="Gene3D" id="3.40.640.10">
    <property type="entry name" value="Type I PLP-dependent aspartate aminotransferase-like (Major domain)"/>
    <property type="match status" value="2"/>
</dbReference>
<keyword evidence="3" id="KW-0808">Transferase</keyword>
<keyword evidence="8" id="KW-1185">Reference proteome</keyword>
<accession>A0AAW1PSR9</accession>
<dbReference type="GO" id="GO:0016740">
    <property type="term" value="F:transferase activity"/>
    <property type="evidence" value="ECO:0007669"/>
    <property type="project" value="UniProtKB-KW"/>
</dbReference>
<dbReference type="EMBL" id="JALJOQ010000011">
    <property type="protein sequence ID" value="KAK9811163.1"/>
    <property type="molecule type" value="Genomic_DNA"/>
</dbReference>
<dbReference type="InterPro" id="IPR004839">
    <property type="entry name" value="Aminotransferase_I/II_large"/>
</dbReference>
<organism evidence="7 8">
    <name type="scientific">Symbiochloris irregularis</name>
    <dbReference type="NCBI Taxonomy" id="706552"/>
    <lineage>
        <taxon>Eukaryota</taxon>
        <taxon>Viridiplantae</taxon>
        <taxon>Chlorophyta</taxon>
        <taxon>core chlorophytes</taxon>
        <taxon>Trebouxiophyceae</taxon>
        <taxon>Trebouxiales</taxon>
        <taxon>Trebouxiaceae</taxon>
        <taxon>Symbiochloris</taxon>
    </lineage>
</organism>
<evidence type="ECO:0000259" key="6">
    <source>
        <dbReference type="Pfam" id="PF00155"/>
    </source>
</evidence>
<name>A0AAW1PSR9_9CHLO</name>
<gene>
    <name evidence="7" type="ORF">WJX73_007652</name>
</gene>